<keyword evidence="1" id="KW-0472">Membrane</keyword>
<comment type="caution">
    <text evidence="2">The sequence shown here is derived from an EMBL/GenBank/DDBJ whole genome shotgun (WGS) entry which is preliminary data.</text>
</comment>
<dbReference type="EMBL" id="LTAO01000039">
    <property type="protein sequence ID" value="KYG26039.1"/>
    <property type="molecule type" value="Genomic_DNA"/>
</dbReference>
<name>A0A161P594_9BACI</name>
<keyword evidence="1" id="KW-1133">Transmembrane helix</keyword>
<feature type="transmembrane region" description="Helical" evidence="1">
    <location>
        <begin position="7"/>
        <end position="26"/>
    </location>
</feature>
<sequence>MNIKPIFVIYLSFIVATIATIVIIVMDIDHVWVSYYFIFYAIFSLSFFLYFLVTSLFRFRKKSSTIKRKILTTFILYFISFSIVGIIHTYFFKEPGSTYWTSLSLALGLALGMSLFSVSYFKEKEE</sequence>
<feature type="transmembrane region" description="Helical" evidence="1">
    <location>
        <begin position="98"/>
        <end position="121"/>
    </location>
</feature>
<evidence type="ECO:0000313" key="2">
    <source>
        <dbReference type="EMBL" id="KYG26039.1"/>
    </source>
</evidence>
<proteinExistence type="predicted"/>
<feature type="transmembrane region" description="Helical" evidence="1">
    <location>
        <begin position="32"/>
        <end position="53"/>
    </location>
</feature>
<dbReference type="RefSeq" id="WP_061950216.1">
    <property type="nucleotide sequence ID" value="NZ_LTAO01000039.1"/>
</dbReference>
<feature type="transmembrane region" description="Helical" evidence="1">
    <location>
        <begin position="74"/>
        <end position="92"/>
    </location>
</feature>
<dbReference type="Proteomes" id="UP000075806">
    <property type="component" value="Unassembled WGS sequence"/>
</dbReference>
<dbReference type="STRING" id="519424.AZF04_13215"/>
<protein>
    <submittedName>
        <fullName evidence="2">Uncharacterized protein</fullName>
    </submittedName>
</protein>
<evidence type="ECO:0000256" key="1">
    <source>
        <dbReference type="SAM" id="Phobius"/>
    </source>
</evidence>
<evidence type="ECO:0000313" key="3">
    <source>
        <dbReference type="Proteomes" id="UP000075806"/>
    </source>
</evidence>
<keyword evidence="3" id="KW-1185">Reference proteome</keyword>
<dbReference type="AlphaFoldDB" id="A0A161P594"/>
<reference evidence="2" key="1">
    <citation type="submission" date="2016-02" db="EMBL/GenBank/DDBJ databases">
        <title>Genome sequence of Bacillus trypoxylicola KCTC 13244(T).</title>
        <authorList>
            <person name="Jeong H."/>
            <person name="Park S.-H."/>
            <person name="Choi S.-K."/>
        </authorList>
    </citation>
    <scope>NUCLEOTIDE SEQUENCE [LARGE SCALE GENOMIC DNA]</scope>
    <source>
        <strain evidence="2">KCTC 13244</strain>
    </source>
</reference>
<accession>A0A161P594</accession>
<keyword evidence="1" id="KW-0812">Transmembrane</keyword>
<organism evidence="2 3">
    <name type="scientific">Alkalihalobacillus trypoxylicola</name>
    <dbReference type="NCBI Taxonomy" id="519424"/>
    <lineage>
        <taxon>Bacteria</taxon>
        <taxon>Bacillati</taxon>
        <taxon>Bacillota</taxon>
        <taxon>Bacilli</taxon>
        <taxon>Bacillales</taxon>
        <taxon>Bacillaceae</taxon>
        <taxon>Alkalihalobacillus</taxon>
    </lineage>
</organism>
<gene>
    <name evidence="2" type="ORF">AZF04_13215</name>
</gene>